<feature type="domain" description="LssY-like C-terminal" evidence="2">
    <location>
        <begin position="91"/>
        <end position="280"/>
    </location>
</feature>
<feature type="transmembrane region" description="Helical" evidence="1">
    <location>
        <begin position="316"/>
        <end position="336"/>
    </location>
</feature>
<evidence type="ECO:0000313" key="4">
    <source>
        <dbReference type="Proteomes" id="UP000188342"/>
    </source>
</evidence>
<name>A0A1R4KKE0_9ACTN</name>
<keyword evidence="1" id="KW-1133">Transmembrane helix</keyword>
<reference evidence="3 4" key="1">
    <citation type="submission" date="2017-02" db="EMBL/GenBank/DDBJ databases">
        <authorList>
            <person name="Peterson S.W."/>
        </authorList>
    </citation>
    <scope>NUCLEOTIDE SEQUENCE [LARGE SCALE GENOMIC DNA]</scope>
    <source>
        <strain evidence="3 4">LSP_Lj1</strain>
    </source>
</reference>
<evidence type="ECO:0000259" key="2">
    <source>
        <dbReference type="Pfam" id="PF14067"/>
    </source>
</evidence>
<feature type="transmembrane region" description="Helical" evidence="1">
    <location>
        <begin position="356"/>
        <end position="374"/>
    </location>
</feature>
<dbReference type="STRING" id="1255658.FM114_15195"/>
<feature type="transmembrane region" description="Helical" evidence="1">
    <location>
        <begin position="70"/>
        <end position="92"/>
    </location>
</feature>
<dbReference type="RefSeq" id="WP_094765987.1">
    <property type="nucleotide sequence ID" value="NZ_FUKQ01000059.1"/>
</dbReference>
<keyword evidence="1" id="KW-0472">Membrane</keyword>
<protein>
    <recommendedName>
        <fullName evidence="2">LssY-like C-terminal domain-containing protein</fullName>
    </recommendedName>
</protein>
<keyword evidence="4" id="KW-1185">Reference proteome</keyword>
<evidence type="ECO:0000313" key="3">
    <source>
        <dbReference type="EMBL" id="SJN44553.1"/>
    </source>
</evidence>
<dbReference type="OrthoDB" id="3725455at2"/>
<proteinExistence type="predicted"/>
<dbReference type="Pfam" id="PF14067">
    <property type="entry name" value="LssY_C"/>
    <property type="match status" value="1"/>
</dbReference>
<feature type="transmembrane region" description="Helical" evidence="1">
    <location>
        <begin position="381"/>
        <end position="401"/>
    </location>
</feature>
<dbReference type="InterPro" id="IPR025902">
    <property type="entry name" value="LssY-like-C_dom"/>
</dbReference>
<feature type="transmembrane region" description="Helical" evidence="1">
    <location>
        <begin position="407"/>
        <end position="428"/>
    </location>
</feature>
<feature type="transmembrane region" description="Helical" evidence="1">
    <location>
        <begin position="33"/>
        <end position="58"/>
    </location>
</feature>
<dbReference type="AlphaFoldDB" id="A0A1R4KKE0"/>
<evidence type="ECO:0000256" key="1">
    <source>
        <dbReference type="SAM" id="Phobius"/>
    </source>
</evidence>
<organism evidence="3 4">
    <name type="scientific">Luteococcus japonicus LSP_Lj1</name>
    <dbReference type="NCBI Taxonomy" id="1255658"/>
    <lineage>
        <taxon>Bacteria</taxon>
        <taxon>Bacillati</taxon>
        <taxon>Actinomycetota</taxon>
        <taxon>Actinomycetes</taxon>
        <taxon>Propionibacteriales</taxon>
        <taxon>Propionibacteriaceae</taxon>
        <taxon>Luteococcus</taxon>
    </lineage>
</organism>
<dbReference type="Proteomes" id="UP000188342">
    <property type="component" value="Unassembled WGS sequence"/>
</dbReference>
<sequence>MSSPRYPVPPAPPVYRHAPDKVSARRTFAVFELLAAAFVVVALALAFWLAAILLTTGFSGHRVRLMHLVLFWATTAYLALPRVHQLFTLLYLPDYFIGRTRTADGLLGDPINLGLDGNEHDVHAAMRAAGWTRADDLSVRSAWGMIRSSVLRRSYPAAPVSGLFLFQRRQDFAYQQEVDGNPARRHHVRFWRVPHGWLLPGGQPVTWLAAATYDRAVGFSMFTWQITHKIDENIDIERDYLIDTVRYADPETTVHVIKDFSTAYHHRNGGGDRVRTDGDLPILDVGGALMRVEPEEKIAARSYRYPGFARHGVPPAALWITGGLVAGRALLVAAAWGFVGLRDLLGPVLGAGMSDLRASTLVALAAVVLWWLIVARKRLAWVLLMVVAVVDAVNLLAGITASGATGLGSLTAAGLAVLTVLASSASPVRDWVSRGRREPEVTIPEPTWRHLRERG</sequence>
<keyword evidence="1" id="KW-0812">Transmembrane</keyword>
<dbReference type="EMBL" id="FUKQ01000059">
    <property type="protein sequence ID" value="SJN44553.1"/>
    <property type="molecule type" value="Genomic_DNA"/>
</dbReference>
<gene>
    <name evidence="3" type="ORF">FM114_15195</name>
</gene>
<accession>A0A1R4KKE0</accession>